<reference evidence="1" key="1">
    <citation type="submission" date="2022-03" db="EMBL/GenBank/DDBJ databases">
        <title>Genomic analyses of argali, domestic sheep and their hybrids provide insights into chromosomal evolution, heterosis and genetic basis of agronomic traits.</title>
        <authorList>
            <person name="Li M."/>
        </authorList>
    </citation>
    <scope>NUCLEOTIDE SEQUENCE</scope>
    <source>
        <strain evidence="1">CAU-MHL-2022a</strain>
        <tissue evidence="1">Skin</tissue>
    </source>
</reference>
<dbReference type="EMBL" id="JAKZEL010000008">
    <property type="protein sequence ID" value="KAI4540961.1"/>
    <property type="molecule type" value="Genomic_DNA"/>
</dbReference>
<protein>
    <submittedName>
        <fullName evidence="1">Uncharacterized protein</fullName>
    </submittedName>
</protein>
<evidence type="ECO:0000313" key="2">
    <source>
        <dbReference type="Proteomes" id="UP001214576"/>
    </source>
</evidence>
<proteinExistence type="predicted"/>
<sequence length="138" mass="15334">MSNSTGASNSTPLRMYVGEAFTEQLLQPERKTRFSYITAVWAVVILDVMAQGYECRSSELRSLLLERGIQEKRLVPVKHYSISGAWKLTSKPGNLSNSLVKKNAYALCSIFIDTNLSSPTDQHASGDRNATFTNVNMI</sequence>
<gene>
    <name evidence="1" type="ORF">MG293_008103</name>
</gene>
<keyword evidence="2" id="KW-1185">Reference proteome</keyword>
<organism evidence="1 2">
    <name type="scientific">Ovis ammon polii</name>
    <dbReference type="NCBI Taxonomy" id="230172"/>
    <lineage>
        <taxon>Eukaryota</taxon>
        <taxon>Metazoa</taxon>
        <taxon>Chordata</taxon>
        <taxon>Craniata</taxon>
        <taxon>Vertebrata</taxon>
        <taxon>Euteleostomi</taxon>
        <taxon>Mammalia</taxon>
        <taxon>Eutheria</taxon>
        <taxon>Laurasiatheria</taxon>
        <taxon>Artiodactyla</taxon>
        <taxon>Ruminantia</taxon>
        <taxon>Pecora</taxon>
        <taxon>Bovidae</taxon>
        <taxon>Caprinae</taxon>
        <taxon>Ovis</taxon>
    </lineage>
</organism>
<accession>A0AAD4U9J0</accession>
<comment type="caution">
    <text evidence="1">The sequence shown here is derived from an EMBL/GenBank/DDBJ whole genome shotgun (WGS) entry which is preliminary data.</text>
</comment>
<evidence type="ECO:0000313" key="1">
    <source>
        <dbReference type="EMBL" id="KAI4540961.1"/>
    </source>
</evidence>
<name>A0AAD4U9J0_OVIAM</name>
<dbReference type="AlphaFoldDB" id="A0AAD4U9J0"/>
<dbReference type="Proteomes" id="UP001214576">
    <property type="component" value="Unassembled WGS sequence"/>
</dbReference>